<keyword evidence="3" id="KW-0479">Metal-binding</keyword>
<feature type="signal peptide" evidence="5">
    <location>
        <begin position="1"/>
        <end position="24"/>
    </location>
</feature>
<accession>A0A6P0F0U4</accession>
<dbReference type="EMBL" id="JAAGWB010000069">
    <property type="protein sequence ID" value="NEN53419.1"/>
    <property type="molecule type" value="Genomic_DNA"/>
</dbReference>
<dbReference type="PANTHER" id="PTHR12151:SF25">
    <property type="entry name" value="LINALOOL DEHYDRATASE_ISOMERASE DOMAIN-CONTAINING PROTEIN"/>
    <property type="match status" value="1"/>
</dbReference>
<evidence type="ECO:0000313" key="7">
    <source>
        <dbReference type="EMBL" id="NEK96519.1"/>
    </source>
</evidence>
<organism evidence="7 9">
    <name type="scientific">Modestobacter muralis</name>
    <dbReference type="NCBI Taxonomy" id="1608614"/>
    <lineage>
        <taxon>Bacteria</taxon>
        <taxon>Bacillati</taxon>
        <taxon>Actinomycetota</taxon>
        <taxon>Actinomycetes</taxon>
        <taxon>Geodermatophilales</taxon>
        <taxon>Geodermatophilaceae</taxon>
        <taxon>Modestobacter</taxon>
    </lineage>
</organism>
<evidence type="ECO:0000256" key="3">
    <source>
        <dbReference type="PIRSR" id="PIRSR603782-1"/>
    </source>
</evidence>
<dbReference type="PROSITE" id="PS51352">
    <property type="entry name" value="THIOREDOXIN_2"/>
    <property type="match status" value="1"/>
</dbReference>
<comment type="similarity">
    <text evidence="1">Belongs to the SCO1/2 family.</text>
</comment>
<feature type="chain" id="PRO_5038252074" evidence="5">
    <location>
        <begin position="25"/>
        <end position="220"/>
    </location>
</feature>
<dbReference type="PANTHER" id="PTHR12151">
    <property type="entry name" value="ELECTRON TRANSPORT PROTIN SCO1/SENC FAMILY MEMBER"/>
    <property type="match status" value="1"/>
</dbReference>
<dbReference type="AlphaFoldDB" id="A0A6P0F0U4"/>
<sequence length="220" mass="22688">MLRRTLSGRTTATLMALGLTATLAACGGSDSSAEHGGDHGVASVSSAAEEGIYAGRELTEPQARPAFTLTDQSGAAFDFSAKTAGQPTLLFFGYANCPDVCPTTMADVALALRSAPADVAARTQVVFVTTDPARDTADFLGTYLARFDEGLPNRFVGLTGTQAEVEAAQEAAGVPLAEGEGTMHATSLYLFGNDDLARVVFSAGDTSQQIAQDLKLIATS</sequence>
<dbReference type="InterPro" id="IPR003782">
    <property type="entry name" value="SCO1/SenC"/>
</dbReference>
<feature type="binding site" evidence="3">
    <location>
        <position position="184"/>
    </location>
    <ligand>
        <name>Cu cation</name>
        <dbReference type="ChEBI" id="CHEBI:23378"/>
    </ligand>
</feature>
<keyword evidence="2 3" id="KW-0186">Copper</keyword>
<evidence type="ECO:0000313" key="9">
    <source>
        <dbReference type="Proteomes" id="UP000468828"/>
    </source>
</evidence>
<dbReference type="CDD" id="cd02968">
    <property type="entry name" value="SCO"/>
    <property type="match status" value="1"/>
</dbReference>
<evidence type="ECO:0000256" key="4">
    <source>
        <dbReference type="PIRSR" id="PIRSR603782-2"/>
    </source>
</evidence>
<protein>
    <submittedName>
        <fullName evidence="7">SCO family protein</fullName>
    </submittedName>
</protein>
<feature type="disulfide bond" description="Redox-active" evidence="4">
    <location>
        <begin position="97"/>
        <end position="101"/>
    </location>
</feature>
<dbReference type="Proteomes" id="UP000471152">
    <property type="component" value="Unassembled WGS sequence"/>
</dbReference>
<feature type="binding site" evidence="3">
    <location>
        <position position="97"/>
    </location>
    <ligand>
        <name>Cu cation</name>
        <dbReference type="ChEBI" id="CHEBI:23378"/>
    </ligand>
</feature>
<keyword evidence="9" id="KW-1185">Reference proteome</keyword>
<evidence type="ECO:0000256" key="1">
    <source>
        <dbReference type="ARBA" id="ARBA00010996"/>
    </source>
</evidence>
<evidence type="ECO:0000256" key="2">
    <source>
        <dbReference type="ARBA" id="ARBA00023008"/>
    </source>
</evidence>
<feature type="domain" description="Thioredoxin" evidence="6">
    <location>
        <begin position="58"/>
        <end position="219"/>
    </location>
</feature>
<dbReference type="InterPro" id="IPR013766">
    <property type="entry name" value="Thioredoxin_domain"/>
</dbReference>
<dbReference type="EMBL" id="JAAGWH010000066">
    <property type="protein sequence ID" value="NEK96519.1"/>
    <property type="molecule type" value="Genomic_DNA"/>
</dbReference>
<dbReference type="PROSITE" id="PS51257">
    <property type="entry name" value="PROKAR_LIPOPROTEIN"/>
    <property type="match status" value="1"/>
</dbReference>
<dbReference type="SUPFAM" id="SSF52833">
    <property type="entry name" value="Thioredoxin-like"/>
    <property type="match status" value="1"/>
</dbReference>
<reference evidence="8 10" key="2">
    <citation type="submission" date="2020-02" db="EMBL/GenBank/DDBJ databases">
        <title>The WGS of Modestobacter muralis DSM 100205.</title>
        <authorList>
            <person name="Jiang Z."/>
        </authorList>
    </citation>
    <scope>NUCLEOTIDE SEQUENCE [LARGE SCALE GENOMIC DNA]</scope>
    <source>
        <strain evidence="8 10">DSM 100205</strain>
    </source>
</reference>
<evidence type="ECO:0000256" key="5">
    <source>
        <dbReference type="SAM" id="SignalP"/>
    </source>
</evidence>
<evidence type="ECO:0000313" key="10">
    <source>
        <dbReference type="Proteomes" id="UP000471152"/>
    </source>
</evidence>
<dbReference type="GO" id="GO:0046872">
    <property type="term" value="F:metal ion binding"/>
    <property type="evidence" value="ECO:0007669"/>
    <property type="project" value="UniProtKB-KW"/>
</dbReference>
<gene>
    <name evidence="8" type="ORF">G3R41_21170</name>
    <name evidence="7" type="ORF">GCU67_20455</name>
</gene>
<keyword evidence="4" id="KW-1015">Disulfide bond</keyword>
<dbReference type="Proteomes" id="UP000468828">
    <property type="component" value="Unassembled WGS sequence"/>
</dbReference>
<dbReference type="Gene3D" id="3.40.30.10">
    <property type="entry name" value="Glutaredoxin"/>
    <property type="match status" value="1"/>
</dbReference>
<evidence type="ECO:0000259" key="6">
    <source>
        <dbReference type="PROSITE" id="PS51352"/>
    </source>
</evidence>
<dbReference type="Pfam" id="PF02630">
    <property type="entry name" value="SCO1-SenC"/>
    <property type="match status" value="1"/>
</dbReference>
<evidence type="ECO:0000313" key="8">
    <source>
        <dbReference type="EMBL" id="NEN53419.1"/>
    </source>
</evidence>
<comment type="caution">
    <text evidence="7">The sequence shown here is derived from an EMBL/GenBank/DDBJ whole genome shotgun (WGS) entry which is preliminary data.</text>
</comment>
<proteinExistence type="inferred from homology"/>
<name>A0A6P0F0U4_9ACTN</name>
<keyword evidence="5" id="KW-0732">Signal</keyword>
<reference evidence="7 9" key="1">
    <citation type="submission" date="2020-01" db="EMBL/GenBank/DDBJ databases">
        <title>the WGS Modestobacter muralis CPCC 204518.</title>
        <authorList>
            <person name="Jiang Z."/>
        </authorList>
    </citation>
    <scope>NUCLEOTIDE SEQUENCE [LARGE SCALE GENOMIC DNA]</scope>
    <source>
        <strain evidence="7 9">DSM 100205</strain>
    </source>
</reference>
<feature type="binding site" evidence="3">
    <location>
        <position position="101"/>
    </location>
    <ligand>
        <name>Cu cation</name>
        <dbReference type="ChEBI" id="CHEBI:23378"/>
    </ligand>
</feature>
<dbReference type="InterPro" id="IPR036249">
    <property type="entry name" value="Thioredoxin-like_sf"/>
</dbReference>